<dbReference type="PANTHER" id="PTHR13318:SF105">
    <property type="entry name" value="F-BOX_LRR-REPEAT PROTEIN 3"/>
    <property type="match status" value="1"/>
</dbReference>
<feature type="domain" description="F-box/LRR-repeat protein 15-like leucin rich repeat" evidence="3">
    <location>
        <begin position="285"/>
        <end position="451"/>
    </location>
</feature>
<dbReference type="InterPro" id="IPR032675">
    <property type="entry name" value="LRR_dom_sf"/>
</dbReference>
<dbReference type="InterPro" id="IPR001611">
    <property type="entry name" value="Leu-rich_rpt"/>
</dbReference>
<comment type="subcellular location">
    <subcellularLocation>
        <location evidence="1">Cytoplasm</location>
        <location evidence="1">Cytoskeleton</location>
        <location evidence="1">Cilium axoneme</location>
    </subcellularLocation>
</comment>
<name>A0A061QX13_9CHLO</name>
<sequence>MHDFRKDRWADTVENFPHKQLTKSVSTRFVFSGWETLPKEILLQVFSDAHPDCSPNARLVCKWWKQNHDSALLELRPVRLDLASLPSLFPNTTSLDTSRTFGRVWPSLDCHDALVQVRRSLLDLTRLSKLRELDLSGAGSLTYKGSSMGIDCNVLEIIAGRLLSLRRLSLARCPLLRPAGLSALSPLTCLEELSLQGCEQLRDGGMHVIAGAVPSLTSLSVAGCVRLTDVGVRALSSLRVLQSLDTSDCPLIRGTSHSAIPSLVDVSLSGCHWLMSISPLILIASHLTRLNLSRCVHLADFSLSLVLPSLTTLRSLDLSHCSLLSEGALSFTSGLSNLTWLDISGCTQFSDRTLKAVACSALKLRSLSADGCMGITGSGLAEIAALLLESLSLCDCHRLSDRGILSLARGKVASTLEVLKIESAKMSSSTALVLASSMPRLKTLQLFNPTRLTAVGAHGMLWALSPGCSGSSPPREMEELLLAPCDTLGSRLTRSISLALPYLKSLSLGPAPGLRQVSVLSGLQRLTALSLQELDNVPSRDWAALGPLPFLQSLTAFRCAGVDNRALDGLSLRMPRLSHLCVSGCEHVGDEGILCASACPMLGSLDISETKATDASLWALAGMDLCSINIACCATIAHAKCRALAAPVSSAELRQQLTWTAGGDMAGRRAGTWPGGCGGRRGDGAPLKPPGK</sequence>
<dbReference type="SUPFAM" id="SSF81383">
    <property type="entry name" value="F-box domain"/>
    <property type="match status" value="1"/>
</dbReference>
<dbReference type="InterPro" id="IPR006553">
    <property type="entry name" value="Leu-rich_rpt_Cys-con_subtyp"/>
</dbReference>
<dbReference type="SMART" id="SM00367">
    <property type="entry name" value="LRR_CC"/>
    <property type="match status" value="9"/>
</dbReference>
<dbReference type="EMBL" id="GBEZ01022604">
    <property type="protein sequence ID" value="JAC64243.1"/>
    <property type="molecule type" value="Transcribed_RNA"/>
</dbReference>
<dbReference type="SUPFAM" id="SSF52047">
    <property type="entry name" value="RNI-like"/>
    <property type="match status" value="2"/>
</dbReference>
<proteinExistence type="predicted"/>
<evidence type="ECO:0000313" key="4">
    <source>
        <dbReference type="EMBL" id="JAC64243.1"/>
    </source>
</evidence>
<evidence type="ECO:0000256" key="2">
    <source>
        <dbReference type="SAM" id="MobiDB-lite"/>
    </source>
</evidence>
<dbReference type="InterPro" id="IPR057207">
    <property type="entry name" value="FBXL15_LRR"/>
</dbReference>
<dbReference type="GO" id="GO:0031146">
    <property type="term" value="P:SCF-dependent proteasomal ubiquitin-dependent protein catabolic process"/>
    <property type="evidence" value="ECO:0007669"/>
    <property type="project" value="TreeGrafter"/>
</dbReference>
<evidence type="ECO:0000259" key="3">
    <source>
        <dbReference type="Pfam" id="PF25372"/>
    </source>
</evidence>
<dbReference type="GO" id="GO:0005930">
    <property type="term" value="C:axoneme"/>
    <property type="evidence" value="ECO:0007669"/>
    <property type="project" value="UniProtKB-SubCell"/>
</dbReference>
<gene>
    <name evidence="4" type="ORF">TSPGSL018_18741</name>
</gene>
<dbReference type="Gene3D" id="3.80.10.10">
    <property type="entry name" value="Ribonuclease Inhibitor"/>
    <property type="match status" value="3"/>
</dbReference>
<accession>A0A061QX13</accession>
<dbReference type="InterPro" id="IPR036047">
    <property type="entry name" value="F-box-like_dom_sf"/>
</dbReference>
<dbReference type="PANTHER" id="PTHR13318">
    <property type="entry name" value="PARTNER OF PAIRED, ISOFORM B-RELATED"/>
    <property type="match status" value="1"/>
</dbReference>
<reference evidence="4" key="1">
    <citation type="submission" date="2014-05" db="EMBL/GenBank/DDBJ databases">
        <title>The transcriptome of the halophilic microalga Tetraselmis sp. GSL018 isolated from the Great Salt Lake, Utah.</title>
        <authorList>
            <person name="Jinkerson R.E."/>
            <person name="D'Adamo S."/>
            <person name="Posewitz M.C."/>
        </authorList>
    </citation>
    <scope>NUCLEOTIDE SEQUENCE</scope>
    <source>
        <strain evidence="4">GSL018</strain>
    </source>
</reference>
<dbReference type="GO" id="GO:0019005">
    <property type="term" value="C:SCF ubiquitin ligase complex"/>
    <property type="evidence" value="ECO:0007669"/>
    <property type="project" value="TreeGrafter"/>
</dbReference>
<protein>
    <submittedName>
        <fullName evidence="4">Putative leucine rich repeat calmodulin binding protein</fullName>
    </submittedName>
</protein>
<feature type="region of interest" description="Disordered" evidence="2">
    <location>
        <begin position="668"/>
        <end position="692"/>
    </location>
</feature>
<dbReference type="AlphaFoldDB" id="A0A061QX13"/>
<dbReference type="Pfam" id="PF25372">
    <property type="entry name" value="DUF7885"/>
    <property type="match status" value="1"/>
</dbReference>
<organism evidence="4">
    <name type="scientific">Tetraselmis sp. GSL018</name>
    <dbReference type="NCBI Taxonomy" id="582737"/>
    <lineage>
        <taxon>Eukaryota</taxon>
        <taxon>Viridiplantae</taxon>
        <taxon>Chlorophyta</taxon>
        <taxon>core chlorophytes</taxon>
        <taxon>Chlorodendrophyceae</taxon>
        <taxon>Chlorodendrales</taxon>
        <taxon>Chlorodendraceae</taxon>
        <taxon>Tetraselmis</taxon>
    </lineage>
</organism>
<evidence type="ECO:0000256" key="1">
    <source>
        <dbReference type="ARBA" id="ARBA00004430"/>
    </source>
</evidence>
<dbReference type="Pfam" id="PF13516">
    <property type="entry name" value="LRR_6"/>
    <property type="match status" value="1"/>
</dbReference>